<dbReference type="PROSITE" id="PS51340">
    <property type="entry name" value="MOSC"/>
    <property type="match status" value="1"/>
</dbReference>
<dbReference type="InterPro" id="IPR011037">
    <property type="entry name" value="Pyrv_Knase-like_insert_dom_sf"/>
</dbReference>
<dbReference type="EMBL" id="JAAGRN010000003">
    <property type="protein sequence ID" value="NDY82619.1"/>
    <property type="molecule type" value="Genomic_DNA"/>
</dbReference>
<reference evidence="2" key="1">
    <citation type="submission" date="2020-02" db="EMBL/GenBank/DDBJ databases">
        <authorList>
            <person name="Chen W.-M."/>
        </authorList>
    </citation>
    <scope>NUCLEOTIDE SEQUENCE</scope>
    <source>
        <strain evidence="2">NBD-18</strain>
    </source>
</reference>
<dbReference type="RefSeq" id="WP_163652246.1">
    <property type="nucleotide sequence ID" value="NZ_JAAGRN010000003.1"/>
</dbReference>
<evidence type="ECO:0000259" key="1">
    <source>
        <dbReference type="PROSITE" id="PS51340"/>
    </source>
</evidence>
<dbReference type="GO" id="GO:0003824">
    <property type="term" value="F:catalytic activity"/>
    <property type="evidence" value="ECO:0007669"/>
    <property type="project" value="InterPro"/>
</dbReference>
<accession>A0A6B2QZM8</accession>
<dbReference type="PANTHER" id="PTHR14237:SF19">
    <property type="entry name" value="MITOCHONDRIAL AMIDOXIME REDUCING COMPONENT 1"/>
    <property type="match status" value="1"/>
</dbReference>
<dbReference type="SUPFAM" id="SSF141673">
    <property type="entry name" value="MOSC N-terminal domain-like"/>
    <property type="match status" value="1"/>
</dbReference>
<sequence>MADCAGVISQLFIYPVKSCAGIEINASQLTPTGLAMDREWMIVDQDGQFLTQRQCPHMVWITPSLSDRALTLSAPNSPSVSVALDYRGQAMQVTVWRDTLCADDMGDEVANWLDSFLAIPGKRFRLVRFSTRARRLSAPEWTQGVEAPNKFSDGFALLVVTQRALDELNERLVLAGHPSVGMSRFRPNLVIESMDAHAEDHIAQIAIQTAGGTVTLDLVKPCPRCAIPDIDPYSASSSPEVNQTLSDYRRLDLLDGAICFGMNAVVRHGNELTLHVGLPVEANYKI</sequence>
<dbReference type="SUPFAM" id="SSF50800">
    <property type="entry name" value="PK beta-barrel domain-like"/>
    <property type="match status" value="1"/>
</dbReference>
<dbReference type="InterPro" id="IPR005303">
    <property type="entry name" value="MOCOS_middle"/>
</dbReference>
<dbReference type="PANTHER" id="PTHR14237">
    <property type="entry name" value="MOLYBDOPTERIN COFACTOR SULFURASE MOSC"/>
    <property type="match status" value="1"/>
</dbReference>
<dbReference type="InterPro" id="IPR005302">
    <property type="entry name" value="MoCF_Sase_C"/>
</dbReference>
<dbReference type="AlphaFoldDB" id="A0A6B2QZM8"/>
<dbReference type="GO" id="GO:0030151">
    <property type="term" value="F:molybdenum ion binding"/>
    <property type="evidence" value="ECO:0007669"/>
    <property type="project" value="InterPro"/>
</dbReference>
<proteinExistence type="predicted"/>
<dbReference type="Pfam" id="PF03476">
    <property type="entry name" value="MOSC_N"/>
    <property type="match status" value="1"/>
</dbReference>
<organism evidence="2">
    <name type="scientific">Sheuella amnicola</name>
    <dbReference type="NCBI Taxonomy" id="2707330"/>
    <lineage>
        <taxon>Bacteria</taxon>
        <taxon>Pseudomonadati</taxon>
        <taxon>Pseudomonadota</taxon>
        <taxon>Betaproteobacteria</taxon>
        <taxon>Burkholderiales</taxon>
        <taxon>Alcaligenaceae</taxon>
        <taxon>Sheuella</taxon>
    </lineage>
</organism>
<name>A0A6B2QZM8_9BURK</name>
<protein>
    <submittedName>
        <fullName evidence="2">MOSC domain-containing protein</fullName>
    </submittedName>
</protein>
<dbReference type="GO" id="GO:0030170">
    <property type="term" value="F:pyridoxal phosphate binding"/>
    <property type="evidence" value="ECO:0007669"/>
    <property type="project" value="InterPro"/>
</dbReference>
<comment type="caution">
    <text evidence="2">The sequence shown here is derived from an EMBL/GenBank/DDBJ whole genome shotgun (WGS) entry which is preliminary data.</text>
</comment>
<evidence type="ECO:0000313" key="2">
    <source>
        <dbReference type="EMBL" id="NDY82619.1"/>
    </source>
</evidence>
<gene>
    <name evidence="2" type="ORF">G3I67_05165</name>
</gene>
<feature type="domain" description="MOSC" evidence="1">
    <location>
        <begin position="131"/>
        <end position="283"/>
    </location>
</feature>
<dbReference type="Pfam" id="PF03473">
    <property type="entry name" value="MOSC"/>
    <property type="match status" value="1"/>
</dbReference>